<dbReference type="AlphaFoldDB" id="A0A4Q2UHV9"/>
<feature type="transmembrane region" description="Helical" evidence="1">
    <location>
        <begin position="41"/>
        <end position="63"/>
    </location>
</feature>
<evidence type="ECO:0000313" key="2">
    <source>
        <dbReference type="EMBL" id="RYC68686.1"/>
    </source>
</evidence>
<feature type="transmembrane region" description="Helical" evidence="1">
    <location>
        <begin position="229"/>
        <end position="248"/>
    </location>
</feature>
<keyword evidence="3" id="KW-1185">Reference proteome</keyword>
<keyword evidence="1" id="KW-1133">Transmembrane helix</keyword>
<feature type="transmembrane region" description="Helical" evidence="1">
    <location>
        <begin position="12"/>
        <end position="29"/>
    </location>
</feature>
<feature type="transmembrane region" description="Helical" evidence="1">
    <location>
        <begin position="172"/>
        <end position="190"/>
    </location>
</feature>
<feature type="transmembrane region" description="Helical" evidence="1">
    <location>
        <begin position="75"/>
        <end position="92"/>
    </location>
</feature>
<feature type="transmembrane region" description="Helical" evidence="1">
    <location>
        <begin position="264"/>
        <end position="281"/>
    </location>
</feature>
<name>A0A4Q2UHV9_9BACT</name>
<proteinExistence type="predicted"/>
<dbReference type="Proteomes" id="UP000290407">
    <property type="component" value="Unassembled WGS sequence"/>
</dbReference>
<reference evidence="2 3" key="1">
    <citation type="submission" date="2019-01" db="EMBL/GenBank/DDBJ databases">
        <title>Spirosoma flava sp. nov., a propanil-degrading bacterium isolated from herbicide-contaminated soil.</title>
        <authorList>
            <person name="Zhang L."/>
            <person name="Jiang J.-D."/>
        </authorList>
    </citation>
    <scope>NUCLEOTIDE SEQUENCE [LARGE SCALE GENOMIC DNA]</scope>
    <source>
        <strain evidence="2 3">TY50</strain>
    </source>
</reference>
<dbReference type="RefSeq" id="WP_129603513.1">
    <property type="nucleotide sequence ID" value="NZ_SBLB01000005.1"/>
</dbReference>
<evidence type="ECO:0000256" key="1">
    <source>
        <dbReference type="SAM" id="Phobius"/>
    </source>
</evidence>
<feature type="transmembrane region" description="Helical" evidence="1">
    <location>
        <begin position="98"/>
        <end position="119"/>
    </location>
</feature>
<organism evidence="2 3">
    <name type="scientific">Spirosoma sordidisoli</name>
    <dbReference type="NCBI Taxonomy" id="2502893"/>
    <lineage>
        <taxon>Bacteria</taxon>
        <taxon>Pseudomonadati</taxon>
        <taxon>Bacteroidota</taxon>
        <taxon>Cytophagia</taxon>
        <taxon>Cytophagales</taxon>
        <taxon>Cytophagaceae</taxon>
        <taxon>Spirosoma</taxon>
    </lineage>
</organism>
<feature type="transmembrane region" description="Helical" evidence="1">
    <location>
        <begin position="311"/>
        <end position="330"/>
    </location>
</feature>
<evidence type="ECO:0000313" key="3">
    <source>
        <dbReference type="Proteomes" id="UP000290407"/>
    </source>
</evidence>
<feature type="transmembrane region" description="Helical" evidence="1">
    <location>
        <begin position="131"/>
        <end position="152"/>
    </location>
</feature>
<dbReference type="EMBL" id="SBLB01000005">
    <property type="protein sequence ID" value="RYC68686.1"/>
    <property type="molecule type" value="Genomic_DNA"/>
</dbReference>
<feature type="transmembrane region" description="Helical" evidence="1">
    <location>
        <begin position="202"/>
        <end position="223"/>
    </location>
</feature>
<comment type="caution">
    <text evidence="2">The sequence shown here is derived from an EMBL/GenBank/DDBJ whole genome shotgun (WGS) entry which is preliminary data.</text>
</comment>
<accession>A0A4Q2UHV9</accession>
<gene>
    <name evidence="2" type="ORF">EQG79_20295</name>
</gene>
<protein>
    <submittedName>
        <fullName evidence="2">Uncharacterized protein</fullName>
    </submittedName>
</protein>
<sequence length="343" mass="39478">MQPWIRSPRYDGVFILMPPFIALLIVALLPDRYRTTTDMPVVSWFLLVVLIDVAHVYSTLFRTYFDRARFRRQRWLFVGVPVICYLIGVGLHSLGAGVFWRALAYLAVFHFVRQQYGFLRLYARTESGRFAWLDAITIYAATLYPLLIWHLTPDRNFNWFTDGDFWQIDWPLGRAVATLLYVGLLGLYLAKELVTGFRYGTVNLPRNLLVLGTALSWYVGIVYLNGDLAFTLLNVVSHGIPYLALIWLTNPPRFRRRSALAQRVWLRLVLFLGVVIGLAYLEEGFWDGLVWREHGAVFGSFQALPTVQSDWLLALLVPLLALPQATHYVLDGFIWRRDTGTAT</sequence>
<keyword evidence="1" id="KW-0812">Transmembrane</keyword>
<keyword evidence="1" id="KW-0472">Membrane</keyword>